<dbReference type="PANTHER" id="PTHR24104">
    <property type="entry name" value="E3 UBIQUITIN-PROTEIN LIGASE NHLRC1-RELATED"/>
    <property type="match status" value="1"/>
</dbReference>
<evidence type="ECO:0000256" key="4">
    <source>
        <dbReference type="ARBA" id="ARBA00022833"/>
    </source>
</evidence>
<keyword evidence="4" id="KW-0862">Zinc</keyword>
<evidence type="ECO:0000256" key="5">
    <source>
        <dbReference type="PROSITE-ProRule" id="PRU00087"/>
    </source>
</evidence>
<feature type="repeat" description="Filamin" evidence="5">
    <location>
        <begin position="101"/>
        <end position="209"/>
    </location>
</feature>
<dbReference type="OrthoDB" id="265776at2759"/>
<feature type="domain" description="RING-type" evidence="7">
    <location>
        <begin position="10"/>
        <end position="53"/>
    </location>
</feature>
<dbReference type="Gene3D" id="2.120.10.30">
    <property type="entry name" value="TolB, C-terminal domain"/>
    <property type="match status" value="1"/>
</dbReference>
<keyword evidence="9" id="KW-1185">Reference proteome</keyword>
<evidence type="ECO:0000256" key="1">
    <source>
        <dbReference type="ARBA" id="ARBA00022723"/>
    </source>
</evidence>
<dbReference type="GO" id="GO:0008270">
    <property type="term" value="F:zinc ion binding"/>
    <property type="evidence" value="ECO:0007669"/>
    <property type="project" value="UniProtKB-KW"/>
</dbReference>
<dbReference type="GO" id="GO:0043161">
    <property type="term" value="P:proteasome-mediated ubiquitin-dependent protein catabolic process"/>
    <property type="evidence" value="ECO:0007669"/>
    <property type="project" value="TreeGrafter"/>
</dbReference>
<protein>
    <submittedName>
        <fullName evidence="8">RING finger protein nhl-1</fullName>
    </submittedName>
</protein>
<evidence type="ECO:0000313" key="9">
    <source>
        <dbReference type="Proteomes" id="UP001152320"/>
    </source>
</evidence>
<accession>A0A9Q1C4F1</accession>
<dbReference type="GO" id="GO:0000209">
    <property type="term" value="P:protein polyubiquitination"/>
    <property type="evidence" value="ECO:0007669"/>
    <property type="project" value="TreeGrafter"/>
</dbReference>
<keyword evidence="3 6" id="KW-0863">Zinc-finger</keyword>
<dbReference type="PROSITE" id="PS50089">
    <property type="entry name" value="ZF_RING_2"/>
    <property type="match status" value="1"/>
</dbReference>
<dbReference type="InterPro" id="IPR011042">
    <property type="entry name" value="6-blade_b-propeller_TolB-like"/>
</dbReference>
<keyword evidence="2" id="KW-0677">Repeat</keyword>
<evidence type="ECO:0000256" key="3">
    <source>
        <dbReference type="ARBA" id="ARBA00022771"/>
    </source>
</evidence>
<dbReference type="GO" id="GO:0061630">
    <property type="term" value="F:ubiquitin protein ligase activity"/>
    <property type="evidence" value="ECO:0007669"/>
    <property type="project" value="TreeGrafter"/>
</dbReference>
<sequence>MDNLQKNVWCSICLDVWIRPKTLPCQHIFCEECLEQIRVSSFQGEMLTCPDCRQTHTIPREGLRQSWPTQRVLESLADNFRHISMEGSHLSTSPPYHGHLSCRADPRRSYVSRISQSKRMTIGEQFALIVQLCDEDGHIMAARQGNHDIKIFVDLKPRPFGFKRTEIKPTITAEGKYLIPHQLMRSGLHEFVVLLDNNPIRGSPIEIPVIPRGILGCEIKGPLKGPRDVVSFDGKFLVSDGIAKAVFLVDHVGREIKKLKLPEKMADSFAPMAITTFMSKVFVTDMRNKCIHVYENLDDFPTQFGHSHVRKPTGAAVSSESGDIFIVDNELKQVIVFDQRYRYVKAINYRARKKEDALHNPQMAVINRNGDKLYIADQGEQGNENFVKIINVFDDRLERRINIRMGQSSARPCGIAIDQDDNIFVTVQVANKHDKGLGDNKKVRVTVSGNVFVYNSDGHFLGFFSNGQDHLECPAGLTVLSSQNPPSSIAYIVDSPGKQRNGSLKAFIL</sequence>
<dbReference type="SUPFAM" id="SSF57850">
    <property type="entry name" value="RING/U-box"/>
    <property type="match status" value="1"/>
</dbReference>
<keyword evidence="1" id="KW-0479">Metal-binding</keyword>
<name>A0A9Q1C4F1_HOLLE</name>
<organism evidence="8 9">
    <name type="scientific">Holothuria leucospilota</name>
    <name type="common">Black long sea cucumber</name>
    <name type="synonym">Mertensiothuria leucospilota</name>
    <dbReference type="NCBI Taxonomy" id="206669"/>
    <lineage>
        <taxon>Eukaryota</taxon>
        <taxon>Metazoa</taxon>
        <taxon>Echinodermata</taxon>
        <taxon>Eleutherozoa</taxon>
        <taxon>Echinozoa</taxon>
        <taxon>Holothuroidea</taxon>
        <taxon>Aspidochirotacea</taxon>
        <taxon>Aspidochirotida</taxon>
        <taxon>Holothuriidae</taxon>
        <taxon>Holothuria</taxon>
    </lineage>
</organism>
<dbReference type="AlphaFoldDB" id="A0A9Q1C4F1"/>
<dbReference type="Proteomes" id="UP001152320">
    <property type="component" value="Chromosome 7"/>
</dbReference>
<dbReference type="PROSITE" id="PS00518">
    <property type="entry name" value="ZF_RING_1"/>
    <property type="match status" value="1"/>
</dbReference>
<evidence type="ECO:0000259" key="7">
    <source>
        <dbReference type="PROSITE" id="PS50089"/>
    </source>
</evidence>
<proteinExistence type="predicted"/>
<evidence type="ECO:0000256" key="2">
    <source>
        <dbReference type="ARBA" id="ARBA00022737"/>
    </source>
</evidence>
<dbReference type="InterPro" id="IPR001841">
    <property type="entry name" value="Znf_RING"/>
</dbReference>
<evidence type="ECO:0000256" key="6">
    <source>
        <dbReference type="PROSITE-ProRule" id="PRU00175"/>
    </source>
</evidence>
<dbReference type="PROSITE" id="PS50194">
    <property type="entry name" value="FILAMIN_REPEAT"/>
    <property type="match status" value="1"/>
</dbReference>
<dbReference type="InterPro" id="IPR050952">
    <property type="entry name" value="TRIM-NHL_E3_ligases"/>
</dbReference>
<dbReference type="PANTHER" id="PTHR24104:SF25">
    <property type="entry name" value="PROTEIN LIN-41"/>
    <property type="match status" value="1"/>
</dbReference>
<dbReference type="Pfam" id="PF13445">
    <property type="entry name" value="zf-RING_UBOX"/>
    <property type="match status" value="1"/>
</dbReference>
<dbReference type="SUPFAM" id="SSF81296">
    <property type="entry name" value="E set domains"/>
    <property type="match status" value="1"/>
</dbReference>
<reference evidence="8" key="1">
    <citation type="submission" date="2021-10" db="EMBL/GenBank/DDBJ databases">
        <title>Tropical sea cucumber genome reveals ecological adaptation and Cuvierian tubules defense mechanism.</title>
        <authorList>
            <person name="Chen T."/>
        </authorList>
    </citation>
    <scope>NUCLEOTIDE SEQUENCE</scope>
    <source>
        <strain evidence="8">Nanhai2018</strain>
        <tissue evidence="8">Muscle</tissue>
    </source>
</reference>
<dbReference type="SUPFAM" id="SSF101898">
    <property type="entry name" value="NHL repeat"/>
    <property type="match status" value="1"/>
</dbReference>
<dbReference type="Gene3D" id="3.30.40.10">
    <property type="entry name" value="Zinc/RING finger domain, C3HC4 (zinc finger)"/>
    <property type="match status" value="1"/>
</dbReference>
<dbReference type="InterPro" id="IPR027370">
    <property type="entry name" value="Znf-RING_euk"/>
</dbReference>
<dbReference type="EMBL" id="JAIZAY010000007">
    <property type="protein sequence ID" value="KAJ8038447.1"/>
    <property type="molecule type" value="Genomic_DNA"/>
</dbReference>
<gene>
    <name evidence="8" type="ORF">HOLleu_15878</name>
</gene>
<evidence type="ECO:0000313" key="8">
    <source>
        <dbReference type="EMBL" id="KAJ8038447.1"/>
    </source>
</evidence>
<dbReference type="InterPro" id="IPR013083">
    <property type="entry name" value="Znf_RING/FYVE/PHD"/>
</dbReference>
<dbReference type="InterPro" id="IPR017868">
    <property type="entry name" value="Filamin/ABP280_repeat-like"/>
</dbReference>
<dbReference type="SMART" id="SM00184">
    <property type="entry name" value="RING"/>
    <property type="match status" value="1"/>
</dbReference>
<dbReference type="InterPro" id="IPR017907">
    <property type="entry name" value="Znf_RING_CS"/>
</dbReference>
<dbReference type="InterPro" id="IPR014756">
    <property type="entry name" value="Ig_E-set"/>
</dbReference>
<comment type="caution">
    <text evidence="8">The sequence shown here is derived from an EMBL/GenBank/DDBJ whole genome shotgun (WGS) entry which is preliminary data.</text>
</comment>